<evidence type="ECO:0000313" key="3">
    <source>
        <dbReference type="EMBL" id="KAG8516411.1"/>
    </source>
</evidence>
<feature type="compositionally biased region" description="Basic and acidic residues" evidence="1">
    <location>
        <begin position="280"/>
        <end position="292"/>
    </location>
</feature>
<feature type="compositionally biased region" description="Basic and acidic residues" evidence="1">
    <location>
        <begin position="377"/>
        <end position="400"/>
    </location>
</feature>
<gene>
    <name evidence="3" type="ORF">J0S82_016145</name>
</gene>
<dbReference type="AlphaFoldDB" id="A0A8J6DQ07"/>
<dbReference type="Proteomes" id="UP000700334">
    <property type="component" value="Unassembled WGS sequence"/>
</dbReference>
<dbReference type="InterPro" id="IPR038900">
    <property type="entry name" value="TMC"/>
</dbReference>
<keyword evidence="2 3" id="KW-0812">Transmembrane</keyword>
<evidence type="ECO:0000256" key="2">
    <source>
        <dbReference type="SAM" id="Phobius"/>
    </source>
</evidence>
<keyword evidence="4" id="KW-1185">Reference proteome</keyword>
<dbReference type="EMBL" id="JAGFMF010011680">
    <property type="protein sequence ID" value="KAG8516411.1"/>
    <property type="molecule type" value="Genomic_DNA"/>
</dbReference>
<feature type="region of interest" description="Disordered" evidence="1">
    <location>
        <begin position="217"/>
        <end position="262"/>
    </location>
</feature>
<dbReference type="GO" id="GO:0008381">
    <property type="term" value="F:mechanosensitive monoatomic ion channel activity"/>
    <property type="evidence" value="ECO:0007669"/>
    <property type="project" value="TreeGrafter"/>
</dbReference>
<keyword evidence="2" id="KW-0472">Membrane</keyword>
<feature type="region of interest" description="Disordered" evidence="1">
    <location>
        <begin position="1"/>
        <end position="90"/>
    </location>
</feature>
<name>A0A8J6DQ07_GALPY</name>
<dbReference type="PANTHER" id="PTHR23302">
    <property type="entry name" value="TRANSMEMBRANE CHANNEL-RELATED"/>
    <property type="match status" value="1"/>
</dbReference>
<feature type="transmembrane region" description="Helical" evidence="2">
    <location>
        <begin position="783"/>
        <end position="801"/>
    </location>
</feature>
<feature type="compositionally biased region" description="Pro residues" evidence="1">
    <location>
        <begin position="225"/>
        <end position="236"/>
    </location>
</feature>
<sequence>MGSRAGTTPSPAGSEGPAQASPELPAAAPGRLTTTSAHAAPAARPGQQEPEAGGAQRGPVPLEPQQGAPARWPECPPHEVQMANGGCKAERDEPGCLALVLRAESSLRPSPRRRQAGTDRLQTSRPGRPEPAALVLGPQLDTAATVAQRAGQSSIVCSGRPGPRRSCLQSNPLRAHRLPGPALRSTSATAQPPRRVITWHSQSSDSAAGHCLTASRLPTPALPRSVPPRLQPPATLPPTGRAPGSPVAAPRRTQCQHHTCPAPTLASRQVGWVPGMRGDRCEGRPRAAERHAHLGQCRSPCPSGARRGRYRGSAPHSRAHVQQKWAARVDRALDTAAPSKPGENHQSAPQSRRGRPGRSPEPGRLPRAQATGPRLPQDTRQEPSRKPGREGDPRTRKVETGRVPSSSTCPDPCACRPLPPSRLVGPASPGPRLPSRGFSADHRQTPPGRVGAEARLEPEARPSGAVGGGGTGDLLYSLGRVRGREDTLDVPGPTGGVPGRVAVLSPAQTSWAWAALGSASPAGHWLVMQTWPSSSVRGDSQGARCVCCAVCRVDGVCGQSAPMKSSKAPQRWRSASQRYLYPDSLLLRSLDEAEEAGDGADPEEVFQNIQFQKDLMASIRCRPWSMGQKLRALRRAKEIVLRFEGRLTRTRGYQAAGAELWRKLARGAGNCAAAFVPWEARIKKIESHFGSGVASYFIFLRWLFGVNVALATLTGAFVVVPELIAGQPLGSTASKTIPKEHLASAQDLDTIWSLGGYLQYSVLFYGYYSSERRIGRAGYRLPLAYFLVGMAVFAYSFIVLLKKMAKNARSSLAGAPSERYTFCWRVLCAWDYLIGSPEAAQSKTAAIVNSIREAILDEQEKKKSRNL</sequence>
<organism evidence="3 4">
    <name type="scientific">Galemys pyrenaicus</name>
    <name type="common">Iberian desman</name>
    <name type="synonym">Pyrenean desman</name>
    <dbReference type="NCBI Taxonomy" id="202257"/>
    <lineage>
        <taxon>Eukaryota</taxon>
        <taxon>Metazoa</taxon>
        <taxon>Chordata</taxon>
        <taxon>Craniata</taxon>
        <taxon>Vertebrata</taxon>
        <taxon>Euteleostomi</taxon>
        <taxon>Mammalia</taxon>
        <taxon>Eutheria</taxon>
        <taxon>Laurasiatheria</taxon>
        <taxon>Eulipotyphla</taxon>
        <taxon>Talpidae</taxon>
        <taxon>Galemys</taxon>
    </lineage>
</organism>
<dbReference type="OrthoDB" id="9664927at2759"/>
<feature type="compositionally biased region" description="Polar residues" evidence="1">
    <location>
        <begin position="1"/>
        <end position="11"/>
    </location>
</feature>
<keyword evidence="2" id="KW-1133">Transmembrane helix</keyword>
<reference evidence="3" key="1">
    <citation type="journal article" date="2021" name="Evol. Appl.">
        <title>The genome of the Pyrenean desman and the effects of bottlenecks and inbreeding on the genomic landscape of an endangered species.</title>
        <authorList>
            <person name="Escoda L."/>
            <person name="Castresana J."/>
        </authorList>
    </citation>
    <scope>NUCLEOTIDE SEQUENCE</scope>
    <source>
        <strain evidence="3">IBE-C5619</strain>
    </source>
</reference>
<dbReference type="PANTHER" id="PTHR23302:SF35">
    <property type="entry name" value="TRANSMEMBRANE CHANNEL-LIKE PROTEIN 3"/>
    <property type="match status" value="1"/>
</dbReference>
<protein>
    <submittedName>
        <fullName evidence="3">Transmembrane channel-like protein 3</fullName>
    </submittedName>
</protein>
<proteinExistence type="predicted"/>
<feature type="region of interest" description="Disordered" evidence="1">
    <location>
        <begin position="170"/>
        <end position="192"/>
    </location>
</feature>
<dbReference type="GO" id="GO:0005886">
    <property type="term" value="C:plasma membrane"/>
    <property type="evidence" value="ECO:0007669"/>
    <property type="project" value="InterPro"/>
</dbReference>
<evidence type="ECO:0000313" key="4">
    <source>
        <dbReference type="Proteomes" id="UP000700334"/>
    </source>
</evidence>
<accession>A0A8J6DQ07</accession>
<comment type="caution">
    <text evidence="3">The sequence shown here is derived from an EMBL/GenBank/DDBJ whole genome shotgun (WGS) entry which is preliminary data.</text>
</comment>
<feature type="region of interest" description="Disordered" evidence="1">
    <location>
        <begin position="280"/>
        <end position="471"/>
    </location>
</feature>
<feature type="region of interest" description="Disordered" evidence="1">
    <location>
        <begin position="103"/>
        <end position="133"/>
    </location>
</feature>
<evidence type="ECO:0000256" key="1">
    <source>
        <dbReference type="SAM" id="MobiDB-lite"/>
    </source>
</evidence>